<evidence type="ECO:0000313" key="3">
    <source>
        <dbReference type="Proteomes" id="UP000886657"/>
    </source>
</evidence>
<gene>
    <name evidence="2" type="primary">tsaB</name>
    <name evidence="2" type="ORF">IPP58_16680</name>
</gene>
<sequence length="235" mass="24808">MLLALDTTTEILHLALIRGERVWARRVPAGVGRGHSERLLPTLEALMGEAGGTPRELSGVAACLGPGGFTSLRIGVATAEGLGLAGLPTWGFSAFELRAEALRQGRGQQGLAGPFWILLDGQRSEAFHQRWEAGPSSPAAKQPLATLGERLGAEPWWAPEAFAPKVEAVLHGHRITLADEGGATLAGLAALARRVSRGPSEAPLVPFYLRETDAEVNFPLAAAHLSEALRKGVAR</sequence>
<dbReference type="AlphaFoldDB" id="A0A9D7SI27"/>
<dbReference type="EMBL" id="JADKIO010000013">
    <property type="protein sequence ID" value="MBK9798082.1"/>
    <property type="molecule type" value="Genomic_DNA"/>
</dbReference>
<dbReference type="InterPro" id="IPR000905">
    <property type="entry name" value="Gcp-like_dom"/>
</dbReference>
<dbReference type="NCBIfam" id="TIGR03725">
    <property type="entry name" value="T6A_YeaZ"/>
    <property type="match status" value="1"/>
</dbReference>
<dbReference type="Proteomes" id="UP000886657">
    <property type="component" value="Unassembled WGS sequence"/>
</dbReference>
<accession>A0A9D7SI27</accession>
<dbReference type="InterPro" id="IPR022496">
    <property type="entry name" value="T6A_TsaB"/>
</dbReference>
<dbReference type="SUPFAM" id="SSF53067">
    <property type="entry name" value="Actin-like ATPase domain"/>
    <property type="match status" value="1"/>
</dbReference>
<feature type="domain" description="Gcp-like" evidence="1">
    <location>
        <begin position="27"/>
        <end position="129"/>
    </location>
</feature>
<dbReference type="Pfam" id="PF00814">
    <property type="entry name" value="TsaD"/>
    <property type="match status" value="1"/>
</dbReference>
<dbReference type="Gene3D" id="3.30.420.40">
    <property type="match status" value="2"/>
</dbReference>
<protein>
    <submittedName>
        <fullName evidence="2">tRNA (Adenosine(37)-N6)-threonylcarbamoyltransferase complex dimerization subunit type 1 TsaB</fullName>
    </submittedName>
</protein>
<dbReference type="GO" id="GO:0002949">
    <property type="term" value="P:tRNA threonylcarbamoyladenosine modification"/>
    <property type="evidence" value="ECO:0007669"/>
    <property type="project" value="InterPro"/>
</dbReference>
<comment type="caution">
    <text evidence="2">The sequence shown here is derived from an EMBL/GenBank/DDBJ whole genome shotgun (WGS) entry which is preliminary data.</text>
</comment>
<dbReference type="InterPro" id="IPR043129">
    <property type="entry name" value="ATPase_NBD"/>
</dbReference>
<name>A0A9D7SI27_9BACT</name>
<evidence type="ECO:0000313" key="2">
    <source>
        <dbReference type="EMBL" id="MBK9798082.1"/>
    </source>
</evidence>
<proteinExistence type="predicted"/>
<reference evidence="2" key="1">
    <citation type="submission" date="2020-10" db="EMBL/GenBank/DDBJ databases">
        <title>Connecting structure to function with the recovery of over 1000 high-quality activated sludge metagenome-assembled genomes encoding full-length rRNA genes using long-read sequencing.</title>
        <authorList>
            <person name="Singleton C.M."/>
            <person name="Petriglieri F."/>
            <person name="Kristensen J.M."/>
            <person name="Kirkegaard R.H."/>
            <person name="Michaelsen T.Y."/>
            <person name="Andersen M.H."/>
            <person name="Karst S.M."/>
            <person name="Dueholm M.S."/>
            <person name="Nielsen P.H."/>
            <person name="Albertsen M."/>
        </authorList>
    </citation>
    <scope>NUCLEOTIDE SEQUENCE</scope>
    <source>
        <strain evidence="2">Skiv_18-Q3-R9-52_MAXAC.067</strain>
    </source>
</reference>
<evidence type="ECO:0000259" key="1">
    <source>
        <dbReference type="Pfam" id="PF00814"/>
    </source>
</evidence>
<organism evidence="2 3">
    <name type="scientific">Candidatus Geothrix skivensis</name>
    <dbReference type="NCBI Taxonomy" id="2954439"/>
    <lineage>
        <taxon>Bacteria</taxon>
        <taxon>Pseudomonadati</taxon>
        <taxon>Acidobacteriota</taxon>
        <taxon>Holophagae</taxon>
        <taxon>Holophagales</taxon>
        <taxon>Holophagaceae</taxon>
        <taxon>Geothrix</taxon>
    </lineage>
</organism>